<gene>
    <name evidence="8" type="ORF">J8A68_001706</name>
</gene>
<evidence type="ECO:0000256" key="6">
    <source>
        <dbReference type="RuleBase" id="RU363051"/>
    </source>
</evidence>
<dbReference type="GO" id="GO:0000302">
    <property type="term" value="P:response to reactive oxygen species"/>
    <property type="evidence" value="ECO:0007669"/>
    <property type="project" value="TreeGrafter"/>
</dbReference>
<dbReference type="GO" id="GO:0042744">
    <property type="term" value="P:hydrogen peroxide catabolic process"/>
    <property type="evidence" value="ECO:0007669"/>
    <property type="project" value="TreeGrafter"/>
</dbReference>
<dbReference type="PANTHER" id="PTHR31356">
    <property type="entry name" value="THYLAKOID LUMENAL 29 KDA PROTEIN, CHLOROPLASTIC-RELATED"/>
    <property type="match status" value="1"/>
</dbReference>
<evidence type="ECO:0000256" key="1">
    <source>
        <dbReference type="ARBA" id="ARBA00022559"/>
    </source>
</evidence>
<dbReference type="RefSeq" id="XP_049264983.1">
    <property type="nucleotide sequence ID" value="XM_049405384.1"/>
</dbReference>
<evidence type="ECO:0000256" key="3">
    <source>
        <dbReference type="ARBA" id="ARBA00023002"/>
    </source>
</evidence>
<keyword evidence="3 6" id="KW-0560">Oxidoreductase</keyword>
<reference evidence="8 9" key="1">
    <citation type="journal article" date="2021" name="DNA Res.">
        <title>Genome analysis of Candida subhashii reveals its hybrid nature and dual mitochondrial genome conformations.</title>
        <authorList>
            <person name="Mixao V."/>
            <person name="Hegedusova E."/>
            <person name="Saus E."/>
            <person name="Pryszcz L.P."/>
            <person name="Cillingova A."/>
            <person name="Nosek J."/>
            <person name="Gabaldon T."/>
        </authorList>
    </citation>
    <scope>NUCLEOTIDE SEQUENCE [LARGE SCALE GENOMIC DNA]</scope>
    <source>
        <strain evidence="8 9">CBS 10753</strain>
    </source>
</reference>
<sequence length="377" mass="42121">MSAIAIRPTIGRITKTHTAKFRYTRFTQFSLLGASGLTAALATYFYNERQQKNSNNNNNNNNNNNGGRNVTKAGFLGLLSGSAAANVHQAQVPNGKGFKDYQQVYNDIAAKIAEYPEYDENSGFNAVLLRLSWHSSGTYVKESNSYGSYGGTMIYGPEELDGANNGLANARSFLQEFAVKYPWISRGDLWTLAGVAGVQEAGGPKIPWGPGRVDDNSGKNVPPNGLLPDASRDGKYVKDLFARMGFNEQETVALLGAHVLGRCHPQHSGYKGPWGPSFNQFTNDFYVRLLGDWQVKKWDGPKQYEDKETGEFMMLPTDIALKEEPYFIKYVRQYANDQDLFFKDFADAYSRLISLGVTYPKGFKLWEFQTLDEQEGY</sequence>
<evidence type="ECO:0000256" key="4">
    <source>
        <dbReference type="ARBA" id="ARBA00038574"/>
    </source>
</evidence>
<name>A0A8J5QQB0_9ASCO</name>
<keyword evidence="1 6" id="KW-0575">Peroxidase</keyword>
<evidence type="ECO:0000259" key="7">
    <source>
        <dbReference type="PROSITE" id="PS50873"/>
    </source>
</evidence>
<dbReference type="AlphaFoldDB" id="A0A8J5QQB0"/>
<evidence type="ECO:0000256" key="5">
    <source>
        <dbReference type="RuleBase" id="RU004241"/>
    </source>
</evidence>
<keyword evidence="9" id="KW-1185">Reference proteome</keyword>
<keyword evidence="2" id="KW-0479">Metal-binding</keyword>
<proteinExistence type="inferred from homology"/>
<dbReference type="Pfam" id="PF00141">
    <property type="entry name" value="peroxidase"/>
    <property type="match status" value="1"/>
</dbReference>
<dbReference type="GO" id="GO:0046872">
    <property type="term" value="F:metal ion binding"/>
    <property type="evidence" value="ECO:0007669"/>
    <property type="project" value="UniProtKB-UniRule"/>
</dbReference>
<feature type="domain" description="Plant heme peroxidase family profile" evidence="7">
    <location>
        <begin position="122"/>
        <end position="377"/>
    </location>
</feature>
<dbReference type="GO" id="GO:0034599">
    <property type="term" value="P:cellular response to oxidative stress"/>
    <property type="evidence" value="ECO:0007669"/>
    <property type="project" value="InterPro"/>
</dbReference>
<dbReference type="GO" id="GO:0020037">
    <property type="term" value="F:heme binding"/>
    <property type="evidence" value="ECO:0007669"/>
    <property type="project" value="UniProtKB-UniRule"/>
</dbReference>
<protein>
    <recommendedName>
        <fullName evidence="6">Peroxidase</fullName>
        <ecNumber evidence="6">1.11.1.-</ecNumber>
    </recommendedName>
</protein>
<dbReference type="InterPro" id="IPR002016">
    <property type="entry name" value="Haem_peroxidase"/>
</dbReference>
<comment type="caution">
    <text evidence="8">The sequence shown here is derived from an EMBL/GenBank/DDBJ whole genome shotgun (WGS) entry which is preliminary data.</text>
</comment>
<dbReference type="InterPro" id="IPR044831">
    <property type="entry name" value="Ccp1-like"/>
</dbReference>
<dbReference type="EC" id="1.11.1.-" evidence="6"/>
<dbReference type="EMBL" id="JAGSYN010000065">
    <property type="protein sequence ID" value="KAG7664751.1"/>
    <property type="molecule type" value="Genomic_DNA"/>
</dbReference>
<organism evidence="8 9">
    <name type="scientific">[Candida] subhashii</name>
    <dbReference type="NCBI Taxonomy" id="561895"/>
    <lineage>
        <taxon>Eukaryota</taxon>
        <taxon>Fungi</taxon>
        <taxon>Dikarya</taxon>
        <taxon>Ascomycota</taxon>
        <taxon>Saccharomycotina</taxon>
        <taxon>Pichiomycetes</taxon>
        <taxon>Debaryomycetaceae</taxon>
        <taxon>Spathaspora</taxon>
    </lineage>
</organism>
<dbReference type="OrthoDB" id="2859658at2759"/>
<dbReference type="PROSITE" id="PS50873">
    <property type="entry name" value="PEROXIDASE_4"/>
    <property type="match status" value="1"/>
</dbReference>
<dbReference type="PANTHER" id="PTHR31356:SF58">
    <property type="entry name" value="CYTOCHROME C PEROXIDASE, MITOCHONDRIAL"/>
    <property type="match status" value="1"/>
</dbReference>
<keyword evidence="2" id="KW-0349">Heme</keyword>
<evidence type="ECO:0000313" key="8">
    <source>
        <dbReference type="EMBL" id="KAG7664751.1"/>
    </source>
</evidence>
<evidence type="ECO:0000256" key="2">
    <source>
        <dbReference type="ARBA" id="ARBA00022617"/>
    </source>
</evidence>
<comment type="subunit">
    <text evidence="4">Forms a one-to-one complex with cytochrome c.</text>
</comment>
<dbReference type="GeneID" id="73468507"/>
<dbReference type="Proteomes" id="UP000694255">
    <property type="component" value="Unassembled WGS sequence"/>
</dbReference>
<comment type="similarity">
    <text evidence="5">Belongs to the peroxidase family.</text>
</comment>
<evidence type="ECO:0000313" key="9">
    <source>
        <dbReference type="Proteomes" id="UP000694255"/>
    </source>
</evidence>
<dbReference type="GO" id="GO:0004601">
    <property type="term" value="F:peroxidase activity"/>
    <property type="evidence" value="ECO:0007669"/>
    <property type="project" value="UniProtKB-KW"/>
</dbReference>
<accession>A0A8J5QQB0</accession>
<keyword evidence="2" id="KW-0408">Iron</keyword>